<evidence type="ECO:0000256" key="2">
    <source>
        <dbReference type="SAM" id="Phobius"/>
    </source>
</evidence>
<reference evidence="4" key="1">
    <citation type="journal article" date="2016" name="Bot. Marina">
        <title>Genomic and phylogenetic analysis of Ceramium cimbricum (Ceramiales, Rhodophyta) from the Atlantic and Pacific Oceans supports the naming of a new invasive Pacific entity Ceramium sungminbooi sp. nov.</title>
        <authorList>
            <person name="Hughey J.R."/>
            <person name="Boo G.H."/>
        </authorList>
    </citation>
    <scope>NUCLEOTIDE SEQUENCE</scope>
</reference>
<dbReference type="EMBL" id="KR814486">
    <property type="protein sequence ID" value="ALN11827.1"/>
    <property type="molecule type" value="Genomic_DNA"/>
</dbReference>
<comment type="similarity">
    <text evidence="1">Belongs to the HesA/MoeB/ThiF family.</text>
</comment>
<dbReference type="GO" id="GO:0016779">
    <property type="term" value="F:nucleotidyltransferase activity"/>
    <property type="evidence" value="ECO:0007669"/>
    <property type="project" value="TreeGrafter"/>
</dbReference>
<proteinExistence type="inferred from homology"/>
<dbReference type="Pfam" id="PF00899">
    <property type="entry name" value="ThiF"/>
    <property type="match status" value="1"/>
</dbReference>
<dbReference type="PANTHER" id="PTHR10953">
    <property type="entry name" value="UBIQUITIN-ACTIVATING ENZYME E1"/>
    <property type="match status" value="1"/>
</dbReference>
<dbReference type="GO" id="GO:0008146">
    <property type="term" value="F:sulfotransferase activity"/>
    <property type="evidence" value="ECO:0007669"/>
    <property type="project" value="TreeGrafter"/>
</dbReference>
<dbReference type="InterPro" id="IPR000594">
    <property type="entry name" value="ThiF_NAD_FAD-bd"/>
</dbReference>
<name>A0A1B0TI50_9FLOR</name>
<keyword evidence="4" id="KW-0934">Plastid</keyword>
<evidence type="ECO:0000256" key="1">
    <source>
        <dbReference type="ARBA" id="ARBA00009919"/>
    </source>
</evidence>
<dbReference type="CDD" id="cd00757">
    <property type="entry name" value="ThiF_MoeB_HesA_family"/>
    <property type="match status" value="1"/>
</dbReference>
<evidence type="ECO:0000259" key="3">
    <source>
        <dbReference type="Pfam" id="PF00899"/>
    </source>
</evidence>
<keyword evidence="2" id="KW-1133">Transmembrane helix</keyword>
<keyword evidence="2" id="KW-0812">Transmembrane</keyword>
<dbReference type="GO" id="GO:0004792">
    <property type="term" value="F:thiosulfate-cyanide sulfurtransferase activity"/>
    <property type="evidence" value="ECO:0007669"/>
    <property type="project" value="TreeGrafter"/>
</dbReference>
<dbReference type="InterPro" id="IPR035985">
    <property type="entry name" value="Ubiquitin-activating_enz"/>
</dbReference>
<gene>
    <name evidence="4" type="primary">orf382</name>
</gene>
<dbReference type="GO" id="GO:0008641">
    <property type="term" value="F:ubiquitin-like modifier activating enzyme activity"/>
    <property type="evidence" value="ECO:0007669"/>
    <property type="project" value="InterPro"/>
</dbReference>
<keyword evidence="2" id="KW-0472">Membrane</keyword>
<feature type="domain" description="THIF-type NAD/FAD binding fold" evidence="3">
    <location>
        <begin position="19"/>
        <end position="250"/>
    </location>
</feature>
<sequence>MLNNTNRSLTLNKIEYQKYSKQIILENIGSNGQKRLKNAKVLIIGLGGLGCPALIYLATAGIGNIGIIDNDIINLSNLNRQILYNVHQINKNKTDSAYSIIKQMNKECEIQLYTEKLNKLNAYKIIKKYDIIVDATDNFKTRYLIDEMCYKLHKIHIYGAIHKYEGHVSIFNYKNNLRYIDLYPKILNLQELSCEDSGILGIMSGMIGILQATETIKIILGIGTILNSKILKYNLLTTSFNQIQLNPTKKRSQPIIYKNEINEKNNILNIKDIHNLSNINNYQPLLIDIRNSIDFQFFHKYKTINIPTKYFQAKKTIEFIKLSCNMYTIILTCNKLITALSIANLLNNYKIKTYILKQTE</sequence>
<dbReference type="GO" id="GO:0005829">
    <property type="term" value="C:cytosol"/>
    <property type="evidence" value="ECO:0007669"/>
    <property type="project" value="TreeGrafter"/>
</dbReference>
<organism evidence="4">
    <name type="scientific">Campylaephora sungminbooi</name>
    <dbReference type="NCBI Taxonomy" id="1896769"/>
    <lineage>
        <taxon>Eukaryota</taxon>
        <taxon>Rhodophyta</taxon>
        <taxon>Florideophyceae</taxon>
        <taxon>Rhodymeniophycidae</taxon>
        <taxon>Ceramiales</taxon>
        <taxon>Ceramiaceae</taxon>
        <taxon>Campylaephora</taxon>
    </lineage>
</organism>
<dbReference type="InterPro" id="IPR045886">
    <property type="entry name" value="ThiF/MoeB/HesA"/>
</dbReference>
<geneLocation type="plastid" evidence="4"/>
<dbReference type="AlphaFoldDB" id="A0A1B0TI50"/>
<dbReference type="PANTHER" id="PTHR10953:SF102">
    <property type="entry name" value="ADENYLYLTRANSFERASE AND SULFURTRANSFERASE MOCS3"/>
    <property type="match status" value="1"/>
</dbReference>
<feature type="transmembrane region" description="Helical" evidence="2">
    <location>
        <begin position="41"/>
        <end position="67"/>
    </location>
</feature>
<protein>
    <recommendedName>
        <fullName evidence="3">THIF-type NAD/FAD binding fold domain-containing protein</fullName>
    </recommendedName>
</protein>
<dbReference type="SUPFAM" id="SSF69572">
    <property type="entry name" value="Activating enzymes of the ubiquitin-like proteins"/>
    <property type="match status" value="1"/>
</dbReference>
<dbReference type="FunFam" id="3.40.50.720:FF:000080">
    <property type="entry name" value="Thiazole biosynthesis adenylyltransferase ThiF"/>
    <property type="match status" value="1"/>
</dbReference>
<accession>A0A1B0TI50</accession>
<dbReference type="Gene3D" id="3.40.50.720">
    <property type="entry name" value="NAD(P)-binding Rossmann-like Domain"/>
    <property type="match status" value="1"/>
</dbReference>
<evidence type="ECO:0000313" key="4">
    <source>
        <dbReference type="EMBL" id="ALN11827.1"/>
    </source>
</evidence>